<dbReference type="OrthoDB" id="74175at2759"/>
<comment type="caution">
    <text evidence="2">The sequence shown here is derived from an EMBL/GenBank/DDBJ whole genome shotgun (WGS) entry which is preliminary data.</text>
</comment>
<protein>
    <submittedName>
        <fullName evidence="2">Uncharacterized protein</fullName>
    </submittedName>
</protein>
<name>A0A1V9ZUK6_ACHHY</name>
<feature type="compositionally biased region" description="Polar residues" evidence="1">
    <location>
        <begin position="60"/>
        <end position="70"/>
    </location>
</feature>
<evidence type="ECO:0000313" key="3">
    <source>
        <dbReference type="Proteomes" id="UP000243579"/>
    </source>
</evidence>
<feature type="region of interest" description="Disordered" evidence="1">
    <location>
        <begin position="1"/>
        <end position="33"/>
    </location>
</feature>
<sequence length="265" mass="29854">MDLDIHEDVSGDTPADEAIRGGATHRPISAPPKRFASYEQLVDTIHGITLQTLPPRPESAQPQRLSSSGGTKPHVSFGKEKRDRPVSAPIRSKSTRTATSKTYLREAADKKKAKEREFALELFQDKIDQERKVGVKITQANKLMRRQGSKKTYYMAKNRDDFVIVRVIEDNLPERLLSIEAFHILFPPLALWASKSKDIKPAEDPAHNKTPQVRLQSKKEIQSGLRMILKGTIELTAILQEQLFELQNKGWNSNTVKAALEPEQA</sequence>
<reference evidence="2 3" key="1">
    <citation type="journal article" date="2014" name="Genome Biol. Evol.">
        <title>The secreted proteins of Achlya hypogyna and Thraustotheca clavata identify the ancestral oomycete secretome and reveal gene acquisitions by horizontal gene transfer.</title>
        <authorList>
            <person name="Misner I."/>
            <person name="Blouin N."/>
            <person name="Leonard G."/>
            <person name="Richards T.A."/>
            <person name="Lane C.E."/>
        </authorList>
    </citation>
    <scope>NUCLEOTIDE SEQUENCE [LARGE SCALE GENOMIC DNA]</scope>
    <source>
        <strain evidence="2 3">ATCC 48635</strain>
    </source>
</reference>
<feature type="region of interest" description="Disordered" evidence="1">
    <location>
        <begin position="50"/>
        <end position="99"/>
    </location>
</feature>
<proteinExistence type="predicted"/>
<dbReference type="Proteomes" id="UP000243579">
    <property type="component" value="Unassembled WGS sequence"/>
</dbReference>
<dbReference type="STRING" id="1202772.A0A1V9ZUK6"/>
<gene>
    <name evidence="2" type="ORF">ACHHYP_00312</name>
</gene>
<organism evidence="2 3">
    <name type="scientific">Achlya hypogyna</name>
    <name type="common">Oomycete</name>
    <name type="synonym">Protoachlya hypogyna</name>
    <dbReference type="NCBI Taxonomy" id="1202772"/>
    <lineage>
        <taxon>Eukaryota</taxon>
        <taxon>Sar</taxon>
        <taxon>Stramenopiles</taxon>
        <taxon>Oomycota</taxon>
        <taxon>Saprolegniomycetes</taxon>
        <taxon>Saprolegniales</taxon>
        <taxon>Achlyaceae</taxon>
        <taxon>Achlya</taxon>
    </lineage>
</organism>
<evidence type="ECO:0000256" key="1">
    <source>
        <dbReference type="SAM" id="MobiDB-lite"/>
    </source>
</evidence>
<accession>A0A1V9ZUK6</accession>
<dbReference type="AlphaFoldDB" id="A0A1V9ZUK6"/>
<evidence type="ECO:0000313" key="2">
    <source>
        <dbReference type="EMBL" id="OQS01708.1"/>
    </source>
</evidence>
<dbReference type="EMBL" id="JNBR01000002">
    <property type="protein sequence ID" value="OQS01708.1"/>
    <property type="molecule type" value="Genomic_DNA"/>
</dbReference>
<keyword evidence="3" id="KW-1185">Reference proteome</keyword>